<feature type="transmembrane region" description="Helical" evidence="5">
    <location>
        <begin position="458"/>
        <end position="479"/>
    </location>
</feature>
<feature type="transmembrane region" description="Helical" evidence="5">
    <location>
        <begin position="113"/>
        <end position="133"/>
    </location>
</feature>
<dbReference type="EMBL" id="JAFKMR010000027">
    <property type="protein sequence ID" value="MBN8745254.1"/>
    <property type="molecule type" value="Genomic_DNA"/>
</dbReference>
<evidence type="ECO:0000256" key="5">
    <source>
        <dbReference type="SAM" id="Phobius"/>
    </source>
</evidence>
<feature type="transmembrane region" description="Helical" evidence="5">
    <location>
        <begin position="234"/>
        <end position="254"/>
    </location>
</feature>
<evidence type="ECO:0000313" key="8">
    <source>
        <dbReference type="Proteomes" id="UP000664800"/>
    </source>
</evidence>
<name>A0A8I1SY40_THIA3</name>
<evidence type="ECO:0000313" key="7">
    <source>
        <dbReference type="EMBL" id="MBN8745254.1"/>
    </source>
</evidence>
<dbReference type="GO" id="GO:0016020">
    <property type="term" value="C:membrane"/>
    <property type="evidence" value="ECO:0007669"/>
    <property type="project" value="UniProtKB-SubCell"/>
</dbReference>
<evidence type="ECO:0000256" key="1">
    <source>
        <dbReference type="ARBA" id="ARBA00004141"/>
    </source>
</evidence>
<dbReference type="CDD" id="cd17321">
    <property type="entry name" value="MFS_MMR_MDR_like"/>
    <property type="match status" value="1"/>
</dbReference>
<feature type="transmembrane region" description="Helical" evidence="5">
    <location>
        <begin position="47"/>
        <end position="74"/>
    </location>
</feature>
<feature type="domain" description="Major facilitator superfamily (MFS) profile" evidence="6">
    <location>
        <begin position="49"/>
        <end position="482"/>
    </location>
</feature>
<dbReference type="PROSITE" id="PS50850">
    <property type="entry name" value="MFS"/>
    <property type="match status" value="1"/>
</dbReference>
<keyword evidence="3 5" id="KW-1133">Transmembrane helix</keyword>
<dbReference type="InterPro" id="IPR011701">
    <property type="entry name" value="MFS"/>
</dbReference>
<feature type="transmembrane region" description="Helical" evidence="5">
    <location>
        <begin position="261"/>
        <end position="277"/>
    </location>
</feature>
<keyword evidence="2 5" id="KW-0812">Transmembrane</keyword>
<evidence type="ECO:0000256" key="3">
    <source>
        <dbReference type="ARBA" id="ARBA00022989"/>
    </source>
</evidence>
<sequence>MLFFASMLAFHHSPHALPFPVKPIPSRRDAAPHAQTETGDSLEPGQLWALVGVLLATVLVVLDGTIVNVALPTISTELHVSASQAIWVVTAYQMALVMALFPCAAIGDKIGHRTLYVGGVAVFTLASALCVMAPSFGWLVAARFIQGLGGAGIMALNAALLRAIVPQRMLGRAIGWSALTVALSSAAGPTLGAVILSLADWRWLFAVNLPVGLITLLALRRLPQSAPGQRPLDLPSMALNALGFATLVLGVDWLAASPAQGAVLMAVAVTAFAALIAREWQVEAPLIPLDLLRVPAFRLSVFASICCFAAQIAGIVALVFDFQNRLGESALVTGLALTPWPLTVAVAAPWAGRLADRVSTAALCTFGAVCLAAGLLLAAWMTQEQRLLPLVASTVLCGLGFGFFQVPNNRNMLLAAPRARSAAAGGMQATARLSGQTAGAVASSLVFHLVAGAHAPQVGLLVATGLAALGALFSVMRVAQGGTAKS</sequence>
<keyword evidence="4 5" id="KW-0472">Membrane</keyword>
<evidence type="ECO:0000256" key="4">
    <source>
        <dbReference type="ARBA" id="ARBA00023136"/>
    </source>
</evidence>
<protein>
    <submittedName>
        <fullName evidence="7">MFS transporter</fullName>
    </submittedName>
</protein>
<dbReference type="PANTHER" id="PTHR42718:SF39">
    <property type="entry name" value="ACTINORHODIN TRANSPORTER-RELATED"/>
    <property type="match status" value="1"/>
</dbReference>
<dbReference type="InterPro" id="IPR020846">
    <property type="entry name" value="MFS_dom"/>
</dbReference>
<reference evidence="7" key="1">
    <citation type="submission" date="2021-02" db="EMBL/GenBank/DDBJ databases">
        <title>Thiocyanate and organic carbon inputs drive convergent selection for specific autotrophic Afipia and Thiobacillus strains within complex microbiomes.</title>
        <authorList>
            <person name="Huddy R.J."/>
            <person name="Sachdeva R."/>
            <person name="Kadzinga F."/>
            <person name="Kantor R.S."/>
            <person name="Harrison S.T.L."/>
            <person name="Banfield J.F."/>
        </authorList>
    </citation>
    <scope>NUCLEOTIDE SEQUENCE</scope>
    <source>
        <strain evidence="7">SCN18_13_7_16_R3_B_64_19</strain>
    </source>
</reference>
<feature type="transmembrane region" description="Helical" evidence="5">
    <location>
        <begin position="297"/>
        <end position="320"/>
    </location>
</feature>
<feature type="transmembrane region" description="Helical" evidence="5">
    <location>
        <begin position="173"/>
        <end position="196"/>
    </location>
</feature>
<feature type="transmembrane region" description="Helical" evidence="5">
    <location>
        <begin position="358"/>
        <end position="380"/>
    </location>
</feature>
<dbReference type="Gene3D" id="1.20.1720.10">
    <property type="entry name" value="Multidrug resistance protein D"/>
    <property type="match status" value="1"/>
</dbReference>
<gene>
    <name evidence="7" type="ORF">J0I24_13265</name>
</gene>
<feature type="transmembrane region" description="Helical" evidence="5">
    <location>
        <begin position="332"/>
        <end position="352"/>
    </location>
</feature>
<evidence type="ECO:0000256" key="2">
    <source>
        <dbReference type="ARBA" id="ARBA00022692"/>
    </source>
</evidence>
<dbReference type="PRINTS" id="PR01036">
    <property type="entry name" value="TCRTETB"/>
</dbReference>
<dbReference type="AlphaFoldDB" id="A0A8I1SY40"/>
<feature type="transmembrane region" description="Helical" evidence="5">
    <location>
        <begin position="387"/>
        <end position="406"/>
    </location>
</feature>
<feature type="transmembrane region" description="Helical" evidence="5">
    <location>
        <begin position="140"/>
        <end position="161"/>
    </location>
</feature>
<dbReference type="InterPro" id="IPR036259">
    <property type="entry name" value="MFS_trans_sf"/>
</dbReference>
<dbReference type="Gene3D" id="1.20.1250.20">
    <property type="entry name" value="MFS general substrate transporter like domains"/>
    <property type="match status" value="1"/>
</dbReference>
<evidence type="ECO:0000259" key="6">
    <source>
        <dbReference type="PROSITE" id="PS50850"/>
    </source>
</evidence>
<dbReference type="GO" id="GO:0022857">
    <property type="term" value="F:transmembrane transporter activity"/>
    <property type="evidence" value="ECO:0007669"/>
    <property type="project" value="InterPro"/>
</dbReference>
<dbReference type="Pfam" id="PF07690">
    <property type="entry name" value="MFS_1"/>
    <property type="match status" value="1"/>
</dbReference>
<comment type="caution">
    <text evidence="7">The sequence shown here is derived from an EMBL/GenBank/DDBJ whole genome shotgun (WGS) entry which is preliminary data.</text>
</comment>
<organism evidence="7 8">
    <name type="scientific">Thiomonas arsenitoxydans (strain DSM 22701 / CIP 110005 / 3As)</name>
    <dbReference type="NCBI Taxonomy" id="426114"/>
    <lineage>
        <taxon>Bacteria</taxon>
        <taxon>Pseudomonadati</taxon>
        <taxon>Pseudomonadota</taxon>
        <taxon>Betaproteobacteria</taxon>
        <taxon>Burkholderiales</taxon>
        <taxon>Thiomonas</taxon>
    </lineage>
</organism>
<dbReference type="Proteomes" id="UP000664800">
    <property type="component" value="Unassembled WGS sequence"/>
</dbReference>
<comment type="subcellular location">
    <subcellularLocation>
        <location evidence="1">Membrane</location>
        <topology evidence="1">Multi-pass membrane protein</topology>
    </subcellularLocation>
</comment>
<dbReference type="SUPFAM" id="SSF103473">
    <property type="entry name" value="MFS general substrate transporter"/>
    <property type="match status" value="1"/>
</dbReference>
<feature type="transmembrane region" description="Helical" evidence="5">
    <location>
        <begin position="86"/>
        <end position="107"/>
    </location>
</feature>
<proteinExistence type="predicted"/>
<feature type="transmembrane region" description="Helical" evidence="5">
    <location>
        <begin position="203"/>
        <end position="222"/>
    </location>
</feature>
<accession>A0A8I1SY40</accession>
<dbReference type="PANTHER" id="PTHR42718">
    <property type="entry name" value="MAJOR FACILITATOR SUPERFAMILY MULTIDRUG TRANSPORTER MFSC"/>
    <property type="match status" value="1"/>
</dbReference>